<keyword evidence="1" id="KW-0472">Membrane</keyword>
<keyword evidence="3" id="KW-1185">Reference proteome</keyword>
<dbReference type="InterPro" id="IPR025324">
    <property type="entry name" value="DUF4230"/>
</dbReference>
<dbReference type="HOGENOM" id="CLU_1259844_0_0_9"/>
<evidence type="ECO:0000313" key="2">
    <source>
        <dbReference type="EMBL" id="EIM58383.1"/>
    </source>
</evidence>
<feature type="transmembrane region" description="Helical" evidence="1">
    <location>
        <begin position="12"/>
        <end position="30"/>
    </location>
</feature>
<reference evidence="2 3" key="1">
    <citation type="submission" date="2010-08" db="EMBL/GenBank/DDBJ databases">
        <authorList>
            <consortium name="US DOE Joint Genome Institute (JGI-PGF)"/>
            <person name="Lucas S."/>
            <person name="Copeland A."/>
            <person name="Lapidus A."/>
            <person name="Cheng J.-F."/>
            <person name="Bruce D."/>
            <person name="Goodwin L."/>
            <person name="Pitluck S."/>
            <person name="Land M.L."/>
            <person name="Hauser L."/>
            <person name="Chang Y.-J."/>
            <person name="Anderson I.J."/>
            <person name="Johnson E."/>
            <person name="Mulhopadhyay B."/>
            <person name="Kyrpides N."/>
            <person name="Woyke T.J."/>
        </authorList>
    </citation>
    <scope>NUCLEOTIDE SEQUENCE [LARGE SCALE GENOMIC DNA]</scope>
    <source>
        <strain evidence="2 3">6</strain>
    </source>
</reference>
<reference evidence="2 3" key="2">
    <citation type="submission" date="2012-02" db="EMBL/GenBank/DDBJ databases">
        <title>Improved High-Quality Draft sequence of Eubacterium cellulosolvens 6.</title>
        <authorList>
            <consortium name="US DOE Joint Genome Institute"/>
            <person name="Lucas S."/>
            <person name="Han J."/>
            <person name="Lapidus A."/>
            <person name="Cheng J.-F."/>
            <person name="Goodwin L."/>
            <person name="Pitluck S."/>
            <person name="Peters L."/>
            <person name="Mikhailova N."/>
            <person name="Gu W."/>
            <person name="Detter J.C."/>
            <person name="Han C."/>
            <person name="Tapia R."/>
            <person name="Land M."/>
            <person name="Hauser L."/>
            <person name="Kyrpides N."/>
            <person name="Ivanova N."/>
            <person name="Pagani I."/>
            <person name="Johnson E."/>
            <person name="Mukhopadhyay B."/>
            <person name="Anderson I."/>
            <person name="Woyke T."/>
        </authorList>
    </citation>
    <scope>NUCLEOTIDE SEQUENCE [LARGE SCALE GENOMIC DNA]</scope>
    <source>
        <strain evidence="2 3">6</strain>
    </source>
</reference>
<dbReference type="Proteomes" id="UP000005753">
    <property type="component" value="Chromosome"/>
</dbReference>
<gene>
    <name evidence="2" type="ORF">EubceDRAFT1_2676</name>
</gene>
<evidence type="ECO:0008006" key="4">
    <source>
        <dbReference type="Google" id="ProtNLM"/>
    </source>
</evidence>
<evidence type="ECO:0000256" key="1">
    <source>
        <dbReference type="SAM" id="Phobius"/>
    </source>
</evidence>
<accession>I5AX60</accession>
<dbReference type="EMBL" id="CM001487">
    <property type="protein sequence ID" value="EIM58383.1"/>
    <property type="molecule type" value="Genomic_DNA"/>
</dbReference>
<dbReference type="OrthoDB" id="2002825at2"/>
<keyword evidence="1" id="KW-1133">Transmembrane helix</keyword>
<organism evidence="2 3">
    <name type="scientific">Eubacterium cellulosolvens (strain ATCC 43171 / JCM 9499 / 6)</name>
    <name type="common">Cillobacterium cellulosolvens</name>
    <dbReference type="NCBI Taxonomy" id="633697"/>
    <lineage>
        <taxon>Bacteria</taxon>
        <taxon>Bacillati</taxon>
        <taxon>Bacillota</taxon>
        <taxon>Clostridia</taxon>
        <taxon>Eubacteriales</taxon>
        <taxon>Eubacteriaceae</taxon>
        <taxon>Eubacterium</taxon>
    </lineage>
</organism>
<name>I5AX60_EUBC6</name>
<dbReference type="Pfam" id="PF14014">
    <property type="entry name" value="DUF4230"/>
    <property type="match status" value="1"/>
</dbReference>
<evidence type="ECO:0000313" key="3">
    <source>
        <dbReference type="Proteomes" id="UP000005753"/>
    </source>
</evidence>
<dbReference type="AlphaFoldDB" id="I5AX60"/>
<dbReference type="STRING" id="633697.EubceDRAFT1_2676"/>
<sequence length="219" mass="24815">MRRKGKGSSGKVFVWLVIAVVCFGSGILIMKNGVSQAIGNTSDPMVTIPEYEDNTKVTTDFSIIQDGLCDMGFLITEEYSFEAIETYTKDKKIAFLTSEATFSYSYEGVVEAGVNFSDITVDVNEETKEIEITVPKSEIKDISIDEDSFKKFEEEDHLWNRLELEDYNEAQKDFKKRAIEKAEERGVLEKADENAKKVIGNFVEQLVDKSEYSIVYKEA</sequence>
<dbReference type="eggNOG" id="ENOG5032XTR">
    <property type="taxonomic scope" value="Bacteria"/>
</dbReference>
<protein>
    <recommendedName>
        <fullName evidence="4">DUF4230 domain-containing protein</fullName>
    </recommendedName>
</protein>
<proteinExistence type="predicted"/>
<keyword evidence="1" id="KW-0812">Transmembrane</keyword>